<gene>
    <name evidence="2" type="ORF">NCTC13184_02632</name>
</gene>
<dbReference type="EMBL" id="UGRU01000001">
    <property type="protein sequence ID" value="SUA43269.1"/>
    <property type="molecule type" value="Genomic_DNA"/>
</dbReference>
<dbReference type="AlphaFoldDB" id="A0A378WQ36"/>
<proteinExistence type="predicted"/>
<evidence type="ECO:0000313" key="3">
    <source>
        <dbReference type="Proteomes" id="UP000255082"/>
    </source>
</evidence>
<evidence type="ECO:0000256" key="1">
    <source>
        <dbReference type="SAM" id="MobiDB-lite"/>
    </source>
</evidence>
<feature type="region of interest" description="Disordered" evidence="1">
    <location>
        <begin position="35"/>
        <end position="90"/>
    </location>
</feature>
<organism evidence="2 3">
    <name type="scientific">Nocardia africana</name>
    <dbReference type="NCBI Taxonomy" id="134964"/>
    <lineage>
        <taxon>Bacteria</taxon>
        <taxon>Bacillati</taxon>
        <taxon>Actinomycetota</taxon>
        <taxon>Actinomycetes</taxon>
        <taxon>Mycobacteriales</taxon>
        <taxon>Nocardiaceae</taxon>
        <taxon>Nocardia</taxon>
    </lineage>
</organism>
<reference evidence="2 3" key="1">
    <citation type="submission" date="2018-06" db="EMBL/GenBank/DDBJ databases">
        <authorList>
            <consortium name="Pathogen Informatics"/>
            <person name="Doyle S."/>
        </authorList>
    </citation>
    <scope>NUCLEOTIDE SEQUENCE [LARGE SCALE GENOMIC DNA]</scope>
    <source>
        <strain evidence="2 3">NCTC13184</strain>
    </source>
</reference>
<accession>A0A378WQ36</accession>
<protein>
    <submittedName>
        <fullName evidence="2">Uncharacterized protein</fullName>
    </submittedName>
</protein>
<name>A0A378WQ36_9NOCA</name>
<sequence length="136" mass="15026">MTSQWWPWDRARLAGPAHDVLRVQVLVQQISEQGGDGIGHLRLDMSADPDSDDDGRWRRQLADGPQPWGQTTQLGQDGDAQTRADRGVNARQIRRFGGDGVTDSRRGQGVHCSGSQAAVMIEQHQRHRCAPAQPGR</sequence>
<dbReference type="Proteomes" id="UP000255082">
    <property type="component" value="Unassembled WGS sequence"/>
</dbReference>
<evidence type="ECO:0000313" key="2">
    <source>
        <dbReference type="EMBL" id="SUA43269.1"/>
    </source>
</evidence>